<evidence type="ECO:0000313" key="5">
    <source>
        <dbReference type="Proteomes" id="UP001321760"/>
    </source>
</evidence>
<dbReference type="InterPro" id="IPR011990">
    <property type="entry name" value="TPR-like_helical_dom_sf"/>
</dbReference>
<proteinExistence type="predicted"/>
<dbReference type="Gene3D" id="3.40.50.300">
    <property type="entry name" value="P-loop containing nucleotide triphosphate hydrolases"/>
    <property type="match status" value="1"/>
</dbReference>
<dbReference type="InterPro" id="IPR019734">
    <property type="entry name" value="TPR_rpt"/>
</dbReference>
<keyword evidence="1" id="KW-0677">Repeat</keyword>
<evidence type="ECO:0000313" key="4">
    <source>
        <dbReference type="EMBL" id="KAK4448453.1"/>
    </source>
</evidence>
<evidence type="ECO:0000256" key="2">
    <source>
        <dbReference type="SAM" id="MobiDB-lite"/>
    </source>
</evidence>
<dbReference type="Gene3D" id="1.25.40.10">
    <property type="entry name" value="Tetratricopeptide repeat domain"/>
    <property type="match status" value="2"/>
</dbReference>
<feature type="region of interest" description="Disordered" evidence="2">
    <location>
        <begin position="1"/>
        <end position="25"/>
    </location>
</feature>
<dbReference type="PANTHER" id="PTHR10039:SF14">
    <property type="entry name" value="NACHT DOMAIN-CONTAINING PROTEIN"/>
    <property type="match status" value="1"/>
</dbReference>
<dbReference type="InterPro" id="IPR007111">
    <property type="entry name" value="NACHT_NTPase"/>
</dbReference>
<accession>A0AAV9GMC9</accession>
<dbReference type="SMART" id="SM00028">
    <property type="entry name" value="TPR"/>
    <property type="match status" value="3"/>
</dbReference>
<dbReference type="AlphaFoldDB" id="A0AAV9GMC9"/>
<feature type="compositionally biased region" description="Basic residues" evidence="2">
    <location>
        <begin position="1"/>
        <end position="10"/>
    </location>
</feature>
<dbReference type="InterPro" id="IPR054471">
    <property type="entry name" value="GPIID_WHD"/>
</dbReference>
<dbReference type="SUPFAM" id="SSF48452">
    <property type="entry name" value="TPR-like"/>
    <property type="match status" value="2"/>
</dbReference>
<dbReference type="EMBL" id="MU865943">
    <property type="protein sequence ID" value="KAK4448453.1"/>
    <property type="molecule type" value="Genomic_DNA"/>
</dbReference>
<name>A0AAV9GMC9_9PEZI</name>
<dbReference type="Pfam" id="PF22939">
    <property type="entry name" value="WHD_GPIID"/>
    <property type="match status" value="1"/>
</dbReference>
<dbReference type="SUPFAM" id="SSF52540">
    <property type="entry name" value="P-loop containing nucleoside triphosphate hydrolases"/>
    <property type="match status" value="1"/>
</dbReference>
<dbReference type="InterPro" id="IPR027417">
    <property type="entry name" value="P-loop_NTPase"/>
</dbReference>
<gene>
    <name evidence="4" type="ORF">QBC34DRAFT_426511</name>
</gene>
<dbReference type="PROSITE" id="PS50837">
    <property type="entry name" value="NACHT"/>
    <property type="match status" value="1"/>
</dbReference>
<sequence length="815" mass="90660">MSSSGHKRHASSAAPLAETQHLDKKQRVPSTCEWIRREVSYQSWSSWSDAVPSTLWILGPAGSGKSHVAHFILDELENTSDNSIVIGCYCDSSSTPKSLLQTALSCLLSKGTPSEDLKGRLSAVLEFANESSSASSPPSDTSYKLWDRFVDIIQASSPITLVVDGLDELPDQYLGRQEFDLARRLVELTSFPTERVRLLVLSRPHPDIRKALSGAPEIMVTQQKTHDDLERFVNLKISQLPGLASLPELAKAQLANELVRRSEGIFTWASLSLEALELKGNADGGLDPTSIVQHVAGLPSALDDTYAELLAKQAKTLTTTELTLRDAILRWTCAALRPLSVQEVGSAIALETLQFFPEQDGRMFDVCNSLIKIEDGFVLPMHHSLREFLHSKRSTGNKRSHAITMAKTLLSYLSHPAISDAKNFATDNNFASVHPLIEYASLYWVYHCTAGQPDADLQEQILAFFRSGKAVVWFDVLLPKMISRSVLSVPPRPPINARFFHLMSLKSQISSCFGPDKKKEVDTEISECFRSAYEQFLEEATATGDGSHSAQRLKRLLELGELYSWLPGHQDQVTGILEDALQLSNELSEPDTDDLKLTAYQALADEYKRQAKFEKARPLLEELITASTGDRKMFALDSLGWMNSRLGNLEAARSYLEQALEIARDRHGSQSPFTLRSKVTLAEVLGKLGRNEEAEQLCAALEAQVETHRVDGVPLPKDSISQLNTLAAVYSQRGKYTEAKELYELLVRDRKKTFGATHRLTLWAEMQLGVMMHKSGDAEKEKARQFLRELQPRQAEVLGPDHPDVRQVAELVGQE</sequence>
<comment type="caution">
    <text evidence="4">The sequence shown here is derived from an EMBL/GenBank/DDBJ whole genome shotgun (WGS) entry which is preliminary data.</text>
</comment>
<reference evidence="4" key="1">
    <citation type="journal article" date="2023" name="Mol. Phylogenet. Evol.">
        <title>Genome-scale phylogeny and comparative genomics of the fungal order Sordariales.</title>
        <authorList>
            <person name="Hensen N."/>
            <person name="Bonometti L."/>
            <person name="Westerberg I."/>
            <person name="Brannstrom I.O."/>
            <person name="Guillou S."/>
            <person name="Cros-Aarteil S."/>
            <person name="Calhoun S."/>
            <person name="Haridas S."/>
            <person name="Kuo A."/>
            <person name="Mondo S."/>
            <person name="Pangilinan J."/>
            <person name="Riley R."/>
            <person name="LaButti K."/>
            <person name="Andreopoulos B."/>
            <person name="Lipzen A."/>
            <person name="Chen C."/>
            <person name="Yan M."/>
            <person name="Daum C."/>
            <person name="Ng V."/>
            <person name="Clum A."/>
            <person name="Steindorff A."/>
            <person name="Ohm R.A."/>
            <person name="Martin F."/>
            <person name="Silar P."/>
            <person name="Natvig D.O."/>
            <person name="Lalanne C."/>
            <person name="Gautier V."/>
            <person name="Ament-Velasquez S.L."/>
            <person name="Kruys A."/>
            <person name="Hutchinson M.I."/>
            <person name="Powell A.J."/>
            <person name="Barry K."/>
            <person name="Miller A.N."/>
            <person name="Grigoriev I.V."/>
            <person name="Debuchy R."/>
            <person name="Gladieux P."/>
            <person name="Hiltunen Thoren M."/>
            <person name="Johannesson H."/>
        </authorList>
    </citation>
    <scope>NUCLEOTIDE SEQUENCE</scope>
    <source>
        <strain evidence="4">PSN243</strain>
    </source>
</reference>
<dbReference type="Pfam" id="PF24883">
    <property type="entry name" value="NPHP3_N"/>
    <property type="match status" value="1"/>
</dbReference>
<protein>
    <submittedName>
        <fullName evidence="4">NACHT and ankyrin domain protein</fullName>
    </submittedName>
</protein>
<keyword evidence="5" id="KW-1185">Reference proteome</keyword>
<feature type="domain" description="NACHT" evidence="3">
    <location>
        <begin position="53"/>
        <end position="204"/>
    </location>
</feature>
<dbReference type="InterPro" id="IPR056884">
    <property type="entry name" value="NPHP3-like_N"/>
</dbReference>
<dbReference type="Proteomes" id="UP001321760">
    <property type="component" value="Unassembled WGS sequence"/>
</dbReference>
<dbReference type="Pfam" id="PF13424">
    <property type="entry name" value="TPR_12"/>
    <property type="match status" value="2"/>
</dbReference>
<organism evidence="4 5">
    <name type="scientific">Podospora aff. communis PSN243</name>
    <dbReference type="NCBI Taxonomy" id="3040156"/>
    <lineage>
        <taxon>Eukaryota</taxon>
        <taxon>Fungi</taxon>
        <taxon>Dikarya</taxon>
        <taxon>Ascomycota</taxon>
        <taxon>Pezizomycotina</taxon>
        <taxon>Sordariomycetes</taxon>
        <taxon>Sordariomycetidae</taxon>
        <taxon>Sordariales</taxon>
        <taxon>Podosporaceae</taxon>
        <taxon>Podospora</taxon>
    </lineage>
</organism>
<evidence type="ECO:0000259" key="3">
    <source>
        <dbReference type="PROSITE" id="PS50837"/>
    </source>
</evidence>
<reference evidence="4" key="2">
    <citation type="submission" date="2023-05" db="EMBL/GenBank/DDBJ databases">
        <authorList>
            <consortium name="Lawrence Berkeley National Laboratory"/>
            <person name="Steindorff A."/>
            <person name="Hensen N."/>
            <person name="Bonometti L."/>
            <person name="Westerberg I."/>
            <person name="Brannstrom I.O."/>
            <person name="Guillou S."/>
            <person name="Cros-Aarteil S."/>
            <person name="Calhoun S."/>
            <person name="Haridas S."/>
            <person name="Kuo A."/>
            <person name="Mondo S."/>
            <person name="Pangilinan J."/>
            <person name="Riley R."/>
            <person name="Labutti K."/>
            <person name="Andreopoulos B."/>
            <person name="Lipzen A."/>
            <person name="Chen C."/>
            <person name="Yanf M."/>
            <person name="Daum C."/>
            <person name="Ng V."/>
            <person name="Clum A."/>
            <person name="Ohm R."/>
            <person name="Martin F."/>
            <person name="Silar P."/>
            <person name="Natvig D."/>
            <person name="Lalanne C."/>
            <person name="Gautier V."/>
            <person name="Ament-Velasquez S.L."/>
            <person name="Kruys A."/>
            <person name="Hutchinson M.I."/>
            <person name="Powell A.J."/>
            <person name="Barry K."/>
            <person name="Miller A.N."/>
            <person name="Grigoriev I.V."/>
            <person name="Debuchy R."/>
            <person name="Gladieux P."/>
            <person name="Thoren M.H."/>
            <person name="Johannesson H."/>
        </authorList>
    </citation>
    <scope>NUCLEOTIDE SEQUENCE</scope>
    <source>
        <strain evidence="4">PSN243</strain>
    </source>
</reference>
<dbReference type="PANTHER" id="PTHR10039">
    <property type="entry name" value="AMELOGENIN"/>
    <property type="match status" value="1"/>
</dbReference>
<evidence type="ECO:0000256" key="1">
    <source>
        <dbReference type="ARBA" id="ARBA00022737"/>
    </source>
</evidence>